<sequence>WFSNDKRDSWLLRLGSRIMDRFSSIEESALVGRNLWQQNPAELPLTTTFLFCEDLYQTPSKVRLFEFLTQYGSSTSHQDFHGA</sequence>
<reference evidence="1" key="1">
    <citation type="submission" date="2014-05" db="EMBL/GenBank/DDBJ databases">
        <authorList>
            <person name="Chronopoulou M."/>
        </authorList>
    </citation>
    <scope>NUCLEOTIDE SEQUENCE</scope>
    <source>
        <tissue evidence="1">Whole organism</tissue>
    </source>
</reference>
<dbReference type="EMBL" id="HACA01016631">
    <property type="protein sequence ID" value="CDW33992.1"/>
    <property type="molecule type" value="Transcribed_RNA"/>
</dbReference>
<organism evidence="1">
    <name type="scientific">Lepeophtheirus salmonis</name>
    <name type="common">Salmon louse</name>
    <name type="synonym">Caligus salmonis</name>
    <dbReference type="NCBI Taxonomy" id="72036"/>
    <lineage>
        <taxon>Eukaryota</taxon>
        <taxon>Metazoa</taxon>
        <taxon>Ecdysozoa</taxon>
        <taxon>Arthropoda</taxon>
        <taxon>Crustacea</taxon>
        <taxon>Multicrustacea</taxon>
        <taxon>Hexanauplia</taxon>
        <taxon>Copepoda</taxon>
        <taxon>Siphonostomatoida</taxon>
        <taxon>Caligidae</taxon>
        <taxon>Lepeophtheirus</taxon>
    </lineage>
</organism>
<accession>A0A0K2U7U5</accession>
<proteinExistence type="predicted"/>
<feature type="non-terminal residue" evidence="1">
    <location>
        <position position="1"/>
    </location>
</feature>
<dbReference type="AlphaFoldDB" id="A0A0K2U7U5"/>
<protein>
    <submittedName>
        <fullName evidence="1">Uncharacterized protein</fullName>
    </submittedName>
</protein>
<evidence type="ECO:0000313" key="1">
    <source>
        <dbReference type="EMBL" id="CDW33992.1"/>
    </source>
</evidence>
<name>A0A0K2U7U5_LEPSM</name>